<name>A0A0P7AUA0_9HYPO</name>
<dbReference type="STRING" id="78410.A0A0P7AUA0"/>
<proteinExistence type="predicted"/>
<comment type="caution">
    <text evidence="2">The sequence shown here is derived from an EMBL/GenBank/DDBJ whole genome shotgun (WGS) entry which is preliminary data.</text>
</comment>
<gene>
    <name evidence="2" type="ORF">AK830_g9655</name>
</gene>
<dbReference type="AlphaFoldDB" id="A0A0P7AUA0"/>
<evidence type="ECO:0008006" key="4">
    <source>
        <dbReference type="Google" id="ProtNLM"/>
    </source>
</evidence>
<dbReference type="OrthoDB" id="4869264at2759"/>
<evidence type="ECO:0000313" key="3">
    <source>
        <dbReference type="Proteomes" id="UP000050424"/>
    </source>
</evidence>
<keyword evidence="3" id="KW-1185">Reference proteome</keyword>
<feature type="chain" id="PRO_5006135064" description="Extracellular membrane protein CFEM domain-containing protein" evidence="1">
    <location>
        <begin position="20"/>
        <end position="194"/>
    </location>
</feature>
<keyword evidence="1" id="KW-0732">Signal</keyword>
<accession>A0A0P7AUA0</accession>
<organism evidence="2 3">
    <name type="scientific">Neonectria ditissima</name>
    <dbReference type="NCBI Taxonomy" id="78410"/>
    <lineage>
        <taxon>Eukaryota</taxon>
        <taxon>Fungi</taxon>
        <taxon>Dikarya</taxon>
        <taxon>Ascomycota</taxon>
        <taxon>Pezizomycotina</taxon>
        <taxon>Sordariomycetes</taxon>
        <taxon>Hypocreomycetidae</taxon>
        <taxon>Hypocreales</taxon>
        <taxon>Nectriaceae</taxon>
        <taxon>Neonectria</taxon>
    </lineage>
</organism>
<feature type="signal peptide" evidence="1">
    <location>
        <begin position="1"/>
        <end position="19"/>
    </location>
</feature>
<protein>
    <recommendedName>
        <fullName evidence="4">Extracellular membrane protein CFEM domain-containing protein</fullName>
    </recommendedName>
</protein>
<evidence type="ECO:0000313" key="2">
    <source>
        <dbReference type="EMBL" id="KPM36906.1"/>
    </source>
</evidence>
<dbReference type="Proteomes" id="UP000050424">
    <property type="component" value="Unassembled WGS sequence"/>
</dbReference>
<dbReference type="EMBL" id="LKCW01000184">
    <property type="protein sequence ID" value="KPM36906.1"/>
    <property type="molecule type" value="Genomic_DNA"/>
</dbReference>
<sequence>MKAFTLAAVLAANILGVAALDTLAGYTADIPKCAYAEFKKAMESENCEVDDVDASSFECLCKHYTAIAATVGQNLDDTQCTLGKIPLQPFLSARLDGAEIRADFAQAMGSACGIWMLDGTTASELALATSLLGEELDGNSPSTASGSSATSAESSAGTATAAASSSTNVAAVPTAGTGVAGVIGGAAALAALLL</sequence>
<reference evidence="2 3" key="1">
    <citation type="submission" date="2015-09" db="EMBL/GenBank/DDBJ databases">
        <title>Draft genome of a European isolate of the apple canker pathogen Neonectria ditissima.</title>
        <authorList>
            <person name="Gomez-Cortecero A."/>
            <person name="Harrison R.J."/>
            <person name="Armitage A.D."/>
        </authorList>
    </citation>
    <scope>NUCLEOTIDE SEQUENCE [LARGE SCALE GENOMIC DNA]</scope>
    <source>
        <strain evidence="2 3">R09/05</strain>
    </source>
</reference>
<evidence type="ECO:0000256" key="1">
    <source>
        <dbReference type="SAM" id="SignalP"/>
    </source>
</evidence>